<dbReference type="EMBL" id="JAZHFS010000021">
    <property type="protein sequence ID" value="MEF2114328.1"/>
    <property type="molecule type" value="Genomic_DNA"/>
</dbReference>
<keyword evidence="3" id="KW-1185">Reference proteome</keyword>
<accession>A0ABU7USF0</accession>
<name>A0ABU7USF0_9CLOT</name>
<comment type="caution">
    <text evidence="2">The sequence shown here is derived from an EMBL/GenBank/DDBJ whole genome shotgun (WGS) entry which is preliminary data.</text>
</comment>
<gene>
    <name evidence="2" type="ORF">SJI18_18690</name>
</gene>
<protein>
    <submittedName>
        <fullName evidence="2">Uncharacterized protein</fullName>
    </submittedName>
</protein>
<feature type="chain" id="PRO_5045176574" evidence="1">
    <location>
        <begin position="30"/>
        <end position="271"/>
    </location>
</feature>
<evidence type="ECO:0000313" key="3">
    <source>
        <dbReference type="Proteomes" id="UP001498469"/>
    </source>
</evidence>
<dbReference type="Proteomes" id="UP001498469">
    <property type="component" value="Unassembled WGS sequence"/>
</dbReference>
<sequence length="271" mass="28530">MTNKKLYGVLSTFVITAIIASSVSGSVYAATGDIINTGNQKKYDITSSKDIQALILDLKDGGTDVFLKEGTDGKYYSPSDKLNLQSAEVAKLLKAANVNLKDATAIKTYIKNNAATIVAAIKVETDKVATQTVDTTSYTTSTVENLLSPILTAVSFEIEGTVAGIKDANGNFKVSLANKNDTDMLSAINLFVNEKSTMKITVKGMTRTITTNDSGEATILVSDLFGGNSQVTGISVGTIKNELTGDSGVITVAITDVARNEKMATITVTSN</sequence>
<evidence type="ECO:0000313" key="2">
    <source>
        <dbReference type="EMBL" id="MEF2114328.1"/>
    </source>
</evidence>
<keyword evidence="1" id="KW-0732">Signal</keyword>
<proteinExistence type="predicted"/>
<organism evidence="2 3">
    <name type="scientific">Clostridium frigoriphilum</name>
    <dbReference type="NCBI Taxonomy" id="443253"/>
    <lineage>
        <taxon>Bacteria</taxon>
        <taxon>Bacillati</taxon>
        <taxon>Bacillota</taxon>
        <taxon>Clostridia</taxon>
        <taxon>Eubacteriales</taxon>
        <taxon>Clostridiaceae</taxon>
        <taxon>Clostridium</taxon>
    </lineage>
</organism>
<evidence type="ECO:0000256" key="1">
    <source>
        <dbReference type="SAM" id="SignalP"/>
    </source>
</evidence>
<reference evidence="2 3" key="1">
    <citation type="submission" date="2023-11" db="EMBL/GenBank/DDBJ databases">
        <title>Draft genome sequence of a psychrophilic Clostridium strain from permafrost water brine.</title>
        <authorList>
            <person name="Shcherbakova V.A."/>
            <person name="Trubitsyn V.E."/>
            <person name="Zakharyuk A.G."/>
        </authorList>
    </citation>
    <scope>NUCLEOTIDE SEQUENCE [LARGE SCALE GENOMIC DNA]</scope>
    <source>
        <strain evidence="2 3">14F</strain>
    </source>
</reference>
<feature type="signal peptide" evidence="1">
    <location>
        <begin position="1"/>
        <end position="29"/>
    </location>
</feature>
<dbReference type="RefSeq" id="WP_216253847.1">
    <property type="nucleotide sequence ID" value="NZ_JAZHFS010000021.1"/>
</dbReference>